<accession>A0A934I995</accession>
<protein>
    <submittedName>
        <fullName evidence="2">DUF2975 domain-containing protein</fullName>
    </submittedName>
</protein>
<feature type="transmembrane region" description="Helical" evidence="1">
    <location>
        <begin position="110"/>
        <end position="134"/>
    </location>
</feature>
<dbReference type="Proteomes" id="UP000602087">
    <property type="component" value="Unassembled WGS sequence"/>
</dbReference>
<proteinExistence type="predicted"/>
<keyword evidence="1" id="KW-0812">Transmembrane</keyword>
<keyword evidence="1" id="KW-1133">Transmembrane helix</keyword>
<feature type="transmembrane region" description="Helical" evidence="1">
    <location>
        <begin position="65"/>
        <end position="89"/>
    </location>
</feature>
<sequence>MRLLVVVGVLVVLAALWSVVRGRYLVALGTATPHLTLEDLPQVERVGAVVTDEVLVSDLAVWVRLLAWLPDIVQGAALVVAGLCAVRALRGIGKGDFFSPTVVSAVRWGGGTLIVGGLAQGALDSFASFLLATTQAGPDGAWSNAYDSLTFTGGTWPLSLVVIGVLVVAVGAAFREGARLQTEVEGVV</sequence>
<evidence type="ECO:0000256" key="1">
    <source>
        <dbReference type="SAM" id="Phobius"/>
    </source>
</evidence>
<evidence type="ECO:0000313" key="2">
    <source>
        <dbReference type="EMBL" id="MBI9113708.1"/>
    </source>
</evidence>
<keyword evidence="1" id="KW-0472">Membrane</keyword>
<name>A0A934I995_9MICO</name>
<comment type="caution">
    <text evidence="2">The sequence shown here is derived from an EMBL/GenBank/DDBJ whole genome shotgun (WGS) entry which is preliminary data.</text>
</comment>
<dbReference type="RefSeq" id="WP_198732262.1">
    <property type="nucleotide sequence ID" value="NZ_JAEINH010000001.1"/>
</dbReference>
<keyword evidence="3" id="KW-1185">Reference proteome</keyword>
<dbReference type="AlphaFoldDB" id="A0A934I995"/>
<dbReference type="Pfam" id="PF11188">
    <property type="entry name" value="DUF2975"/>
    <property type="match status" value="1"/>
</dbReference>
<dbReference type="EMBL" id="JAEINH010000001">
    <property type="protein sequence ID" value="MBI9113708.1"/>
    <property type="molecule type" value="Genomic_DNA"/>
</dbReference>
<gene>
    <name evidence="2" type="ORF">JAV76_01615</name>
</gene>
<evidence type="ECO:0000313" key="3">
    <source>
        <dbReference type="Proteomes" id="UP000602087"/>
    </source>
</evidence>
<feature type="transmembrane region" description="Helical" evidence="1">
    <location>
        <begin position="154"/>
        <end position="174"/>
    </location>
</feature>
<reference evidence="2" key="1">
    <citation type="submission" date="2020-12" db="EMBL/GenBank/DDBJ databases">
        <title>Sanguibacter suaedae sp. nov., isolated from Suaeda aralocaspica.</title>
        <authorList>
            <person name="Ma Q."/>
        </authorList>
    </citation>
    <scope>NUCLEOTIDE SEQUENCE</scope>
    <source>
        <strain evidence="2">YZGR15</strain>
    </source>
</reference>
<dbReference type="InterPro" id="IPR021354">
    <property type="entry name" value="DUF2975"/>
</dbReference>
<organism evidence="2 3">
    <name type="scientific">Sanguibacter suaedae</name>
    <dbReference type="NCBI Taxonomy" id="2795737"/>
    <lineage>
        <taxon>Bacteria</taxon>
        <taxon>Bacillati</taxon>
        <taxon>Actinomycetota</taxon>
        <taxon>Actinomycetes</taxon>
        <taxon>Micrococcales</taxon>
        <taxon>Sanguibacteraceae</taxon>
        <taxon>Sanguibacter</taxon>
    </lineage>
</organism>